<sequence>MYLYSRVTLAFICVHFPRDFLSWEQTRSNEEKAKDDGDKMEAETGEEGKVRLQITLL</sequence>
<dbReference type="KEGG" id="tng:GSTEN00020538G001"/>
<feature type="region of interest" description="Disordered" evidence="1">
    <location>
        <begin position="27"/>
        <end position="47"/>
    </location>
</feature>
<proteinExistence type="predicted"/>
<reference evidence="2" key="1">
    <citation type="journal article" date="2004" name="Nature">
        <title>Genome duplication in the teleost fish Tetraodon nigroviridis reveals the early vertebrate proto-karyotype.</title>
        <authorList>
            <person name="Jaillon O."/>
            <person name="Aury J.-M."/>
            <person name="Brunet F."/>
            <person name="Petit J.-L."/>
            <person name="Stange-Thomann N."/>
            <person name="Mauceli E."/>
            <person name="Bouneau L."/>
            <person name="Fischer C."/>
            <person name="Ozouf-Costaz C."/>
            <person name="Bernot A."/>
            <person name="Nicaud S."/>
            <person name="Jaffe D."/>
            <person name="Fisher S."/>
            <person name="Lutfalla G."/>
            <person name="Dossat C."/>
            <person name="Segurens B."/>
            <person name="Dasilva C."/>
            <person name="Salanoubat M."/>
            <person name="Levy M."/>
            <person name="Boudet N."/>
            <person name="Castellano S."/>
            <person name="Anthouard V."/>
            <person name="Jubin C."/>
            <person name="Castelli V."/>
            <person name="Katinka M."/>
            <person name="Vacherie B."/>
            <person name="Biemont C."/>
            <person name="Skalli Z."/>
            <person name="Cattolico L."/>
            <person name="Poulain J."/>
            <person name="De Berardinis V."/>
            <person name="Cruaud C."/>
            <person name="Duprat S."/>
            <person name="Brottier P."/>
            <person name="Coutanceau J.-P."/>
            <person name="Gouzy J."/>
            <person name="Parra G."/>
            <person name="Lardier G."/>
            <person name="Chapple C."/>
            <person name="McKernan K.J."/>
            <person name="McEwan P."/>
            <person name="Bosak S."/>
            <person name="Kellis M."/>
            <person name="Volff J.-N."/>
            <person name="Guigo R."/>
            <person name="Zody M.C."/>
            <person name="Mesirov J."/>
            <person name="Lindblad-Toh K."/>
            <person name="Birren B."/>
            <person name="Nusbaum C."/>
            <person name="Kahn D."/>
            <person name="Robinson-Rechavi M."/>
            <person name="Laudet V."/>
            <person name="Schachter V."/>
            <person name="Quetier F."/>
            <person name="Saurin W."/>
            <person name="Scarpelli C."/>
            <person name="Wincker P."/>
            <person name="Lander E.S."/>
            <person name="Weissenbach J."/>
            <person name="Roest Crollius H."/>
        </authorList>
    </citation>
    <scope>NUCLEOTIDE SEQUENCE [LARGE SCALE GENOMIC DNA]</scope>
</reference>
<protein>
    <submittedName>
        <fullName evidence="2">Chromosome undetermined SCAF14656, whole genome shotgun sequence</fullName>
    </submittedName>
</protein>
<dbReference type="EMBL" id="CAAE01014656">
    <property type="protein sequence ID" value="CAG01690.1"/>
    <property type="molecule type" value="Genomic_DNA"/>
</dbReference>
<gene>
    <name evidence="2" type="ORF">GSTENG00020538001</name>
</gene>
<name>Q4SCE2_TETNG</name>
<evidence type="ECO:0000313" key="2">
    <source>
        <dbReference type="EMBL" id="CAG01690.1"/>
    </source>
</evidence>
<organism evidence="2">
    <name type="scientific">Tetraodon nigroviridis</name>
    <name type="common">Spotted green pufferfish</name>
    <name type="synonym">Chelonodon nigroviridis</name>
    <dbReference type="NCBI Taxonomy" id="99883"/>
    <lineage>
        <taxon>Eukaryota</taxon>
        <taxon>Metazoa</taxon>
        <taxon>Chordata</taxon>
        <taxon>Craniata</taxon>
        <taxon>Vertebrata</taxon>
        <taxon>Euteleostomi</taxon>
        <taxon>Actinopterygii</taxon>
        <taxon>Neopterygii</taxon>
        <taxon>Teleostei</taxon>
        <taxon>Neoteleostei</taxon>
        <taxon>Acanthomorphata</taxon>
        <taxon>Eupercaria</taxon>
        <taxon>Tetraodontiformes</taxon>
        <taxon>Tetradontoidea</taxon>
        <taxon>Tetraodontidae</taxon>
        <taxon>Tetraodon</taxon>
    </lineage>
</organism>
<reference evidence="2" key="2">
    <citation type="submission" date="2004-02" db="EMBL/GenBank/DDBJ databases">
        <authorList>
            <consortium name="Genoscope"/>
            <consortium name="Whitehead Institute Centre for Genome Research"/>
        </authorList>
    </citation>
    <scope>NUCLEOTIDE SEQUENCE</scope>
</reference>
<evidence type="ECO:0000256" key="1">
    <source>
        <dbReference type="SAM" id="MobiDB-lite"/>
    </source>
</evidence>
<dbReference type="AlphaFoldDB" id="Q4SCE2"/>
<accession>Q4SCE2</accession>